<evidence type="ECO:0000256" key="2">
    <source>
        <dbReference type="ARBA" id="ARBA00006739"/>
    </source>
</evidence>
<evidence type="ECO:0000256" key="4">
    <source>
        <dbReference type="ARBA" id="ARBA00022679"/>
    </source>
</evidence>
<keyword evidence="3 12" id="KW-0328">Glycosyltransferase</keyword>
<evidence type="ECO:0000256" key="1">
    <source>
        <dbReference type="ARBA" id="ARBA00001946"/>
    </source>
</evidence>
<evidence type="ECO:0000256" key="6">
    <source>
        <dbReference type="ARBA" id="ARBA00039022"/>
    </source>
</evidence>
<dbReference type="EMBL" id="JAUMKJ010000003">
    <property type="protein sequence ID" value="MDO3676019.1"/>
    <property type="molecule type" value="Genomic_DNA"/>
</dbReference>
<name>A0ABT8V3L8_9BACL</name>
<dbReference type="PANTHER" id="PTHR48090:SF10">
    <property type="entry name" value="GLUCOSYL-3-PHOSPHOGLYCERATE SYNTHASE"/>
    <property type="match status" value="1"/>
</dbReference>
<comment type="catalytic activity">
    <reaction evidence="8">
        <text>(2R)-3-phosphoglycerate + UDP-alpha-D-glucose = (2R)-2-O-(alpha-D-glucopyranosyl)-3-phospho-glycerate + UDP + H(+)</text>
        <dbReference type="Rhea" id="RHEA:31319"/>
        <dbReference type="ChEBI" id="CHEBI:15378"/>
        <dbReference type="ChEBI" id="CHEBI:58223"/>
        <dbReference type="ChEBI" id="CHEBI:58272"/>
        <dbReference type="ChEBI" id="CHEBI:58885"/>
        <dbReference type="ChEBI" id="CHEBI:62600"/>
        <dbReference type="EC" id="2.4.1.266"/>
    </reaction>
    <physiologicalReaction direction="left-to-right" evidence="8">
        <dbReference type="Rhea" id="RHEA:31320"/>
    </physiologicalReaction>
</comment>
<evidence type="ECO:0000313" key="13">
    <source>
        <dbReference type="Proteomes" id="UP001168883"/>
    </source>
</evidence>
<accession>A0ABT8V3L8</accession>
<keyword evidence="5" id="KW-0460">Magnesium</keyword>
<evidence type="ECO:0000256" key="7">
    <source>
        <dbReference type="ARBA" id="ARBA00040894"/>
    </source>
</evidence>
<dbReference type="Gene3D" id="3.90.550.10">
    <property type="entry name" value="Spore Coat Polysaccharide Biosynthesis Protein SpsA, Chain A"/>
    <property type="match status" value="1"/>
</dbReference>
<keyword evidence="13" id="KW-1185">Reference proteome</keyword>
<dbReference type="EC" id="2.4.1.266" evidence="6"/>
<dbReference type="InterPro" id="IPR050256">
    <property type="entry name" value="Glycosyltransferase_2"/>
</dbReference>
<evidence type="ECO:0000259" key="11">
    <source>
        <dbReference type="Pfam" id="PF00535"/>
    </source>
</evidence>
<comment type="caution">
    <text evidence="12">The sequence shown here is derived from an EMBL/GenBank/DDBJ whole genome shotgun (WGS) entry which is preliminary data.</text>
</comment>
<dbReference type="Pfam" id="PF00535">
    <property type="entry name" value="Glycos_transf_2"/>
    <property type="match status" value="1"/>
</dbReference>
<evidence type="ECO:0000256" key="8">
    <source>
        <dbReference type="ARBA" id="ARBA00048689"/>
    </source>
</evidence>
<feature type="region of interest" description="Disordered" evidence="10">
    <location>
        <begin position="35"/>
        <end position="66"/>
    </location>
</feature>
<proteinExistence type="inferred from homology"/>
<gene>
    <name evidence="12" type="ORF">Q3C12_03320</name>
</gene>
<organism evidence="12 13">
    <name type="scientific">Paenibacillus ehimensis</name>
    <dbReference type="NCBI Taxonomy" id="79264"/>
    <lineage>
        <taxon>Bacteria</taxon>
        <taxon>Bacillati</taxon>
        <taxon>Bacillota</taxon>
        <taxon>Bacilli</taxon>
        <taxon>Bacillales</taxon>
        <taxon>Paenibacillaceae</taxon>
        <taxon>Paenibacillus</taxon>
    </lineage>
</organism>
<feature type="domain" description="Glycosyltransferase 2-like" evidence="11">
    <location>
        <begin position="158"/>
        <end position="277"/>
    </location>
</feature>
<comment type="cofactor">
    <cofactor evidence="1">
        <name>Mg(2+)</name>
        <dbReference type="ChEBI" id="CHEBI:18420"/>
    </cofactor>
</comment>
<comment type="similarity">
    <text evidence="2">Belongs to the glycosyltransferase 2 family.</text>
</comment>
<evidence type="ECO:0000256" key="10">
    <source>
        <dbReference type="SAM" id="MobiDB-lite"/>
    </source>
</evidence>
<dbReference type="InterPro" id="IPR001173">
    <property type="entry name" value="Glyco_trans_2-like"/>
</dbReference>
<keyword evidence="4 12" id="KW-0808">Transferase</keyword>
<dbReference type="RefSeq" id="WP_025849740.1">
    <property type="nucleotide sequence ID" value="NZ_JAUMKJ010000003.1"/>
</dbReference>
<reference evidence="12" key="1">
    <citation type="submission" date="2023-07" db="EMBL/GenBank/DDBJ databases">
        <authorList>
            <person name="Aktuganov G."/>
            <person name="Boyko T."/>
            <person name="Delegan Y."/>
            <person name="Galimzianova N."/>
            <person name="Gilvanova E."/>
            <person name="Korobov V."/>
            <person name="Kuzmina L."/>
            <person name="Melentiev A."/>
            <person name="Milman P."/>
            <person name="Ryabova A."/>
            <person name="Stupak E."/>
            <person name="Yasakov T."/>
            <person name="Zharikova N."/>
            <person name="Zhurenko E."/>
        </authorList>
    </citation>
    <scope>NUCLEOTIDE SEQUENCE</scope>
    <source>
        <strain evidence="12">IB-739</strain>
    </source>
</reference>
<feature type="compositionally biased region" description="Basic residues" evidence="10">
    <location>
        <begin position="36"/>
        <end position="55"/>
    </location>
</feature>
<protein>
    <recommendedName>
        <fullName evidence="7">Glucosyl-3-phosphoglycerate synthase</fullName>
        <ecNumber evidence="6">2.4.1.266</ecNumber>
    </recommendedName>
</protein>
<dbReference type="InterPro" id="IPR029044">
    <property type="entry name" value="Nucleotide-diphossugar_trans"/>
</dbReference>
<evidence type="ECO:0000256" key="5">
    <source>
        <dbReference type="ARBA" id="ARBA00022842"/>
    </source>
</evidence>
<dbReference type="Proteomes" id="UP001168883">
    <property type="component" value="Unassembled WGS sequence"/>
</dbReference>
<evidence type="ECO:0000256" key="3">
    <source>
        <dbReference type="ARBA" id="ARBA00022676"/>
    </source>
</evidence>
<evidence type="ECO:0000256" key="9">
    <source>
        <dbReference type="ARBA" id="ARBA00048997"/>
    </source>
</evidence>
<evidence type="ECO:0000313" key="12">
    <source>
        <dbReference type="EMBL" id="MDO3676019.1"/>
    </source>
</evidence>
<comment type="catalytic activity">
    <reaction evidence="9">
        <text>an NDP-alpha-D-glucose + (2R)-3-phosphoglycerate = (2R)-2-O-(alpha-D-glucopyranosyl)-3-phospho-glycerate + a ribonucleoside 5'-diphosphate + H(+)</text>
        <dbReference type="Rhea" id="RHEA:47244"/>
        <dbReference type="ChEBI" id="CHEBI:15378"/>
        <dbReference type="ChEBI" id="CHEBI:57930"/>
        <dbReference type="ChEBI" id="CHEBI:58272"/>
        <dbReference type="ChEBI" id="CHEBI:62600"/>
        <dbReference type="ChEBI" id="CHEBI:76533"/>
        <dbReference type="EC" id="2.4.1.266"/>
    </reaction>
    <physiologicalReaction direction="left-to-right" evidence="9">
        <dbReference type="Rhea" id="RHEA:47245"/>
    </physiologicalReaction>
</comment>
<dbReference type="GO" id="GO:0016757">
    <property type="term" value="F:glycosyltransferase activity"/>
    <property type="evidence" value="ECO:0007669"/>
    <property type="project" value="UniProtKB-KW"/>
</dbReference>
<dbReference type="SUPFAM" id="SSF53448">
    <property type="entry name" value="Nucleotide-diphospho-sugar transferases"/>
    <property type="match status" value="1"/>
</dbReference>
<sequence>MRQQQAMLFEKPAVRGRLVRQPPVENGKAVITAAPARKKRAAAVKRVRKRGRKRTASGPRLFLPRKPPASRAYGGAAYQLGLQLGREDTPPAPPEGESELRGLLNRRWTARVKERGLAGYPWGRYHAAAAGYVRGFFAGMGRPAPDWVPLPTERSVAVIVTAKNEERTIAAVLKEAGRLTDETYVIVNGSIDGTFRQARAASRAIVLSYPQALGHDVGRAIGAKLARADILLFTDGDMPIPAEQLVPFVHGIEQGLDVALNNIHPYLGSFGRQDSVTIMKQFLNMALGRPDLKAGSLTAVPHALSRRAVETLGLELLAVPPKAQALALLQKLRVGHAGRVNVIRGNKRRKLNSGRRNPVASMIVGDHLEALKLATDRLGERLIYPDMLRKRRYIGGDA</sequence>
<dbReference type="PANTHER" id="PTHR48090">
    <property type="entry name" value="UNDECAPRENYL-PHOSPHATE 4-DEOXY-4-FORMAMIDO-L-ARABINOSE TRANSFERASE-RELATED"/>
    <property type="match status" value="1"/>
</dbReference>